<reference evidence="2 3" key="1">
    <citation type="journal article" date="2013" name="Genome Biol.">
        <title>The genome sequence of the most widely cultivated cacao type and its use to identify candidate genes regulating pod color.</title>
        <authorList>
            <person name="Motamayor J.C."/>
            <person name="Mockaitis K."/>
            <person name="Schmutz J."/>
            <person name="Haiminen N."/>
            <person name="Iii D.L."/>
            <person name="Cornejo O."/>
            <person name="Findley S.D."/>
            <person name="Zheng P."/>
            <person name="Utro F."/>
            <person name="Royaert S."/>
            <person name="Saski C."/>
            <person name="Jenkins J."/>
            <person name="Podicheti R."/>
            <person name="Zhao M."/>
            <person name="Scheffler B.E."/>
            <person name="Stack J.C."/>
            <person name="Feltus F.A."/>
            <person name="Mustiga G.M."/>
            <person name="Amores F."/>
            <person name="Phillips W."/>
            <person name="Marelli J.P."/>
            <person name="May G.D."/>
            <person name="Shapiro H."/>
            <person name="Ma J."/>
            <person name="Bustamante C.D."/>
            <person name="Schnell R.J."/>
            <person name="Main D."/>
            <person name="Gilbert D."/>
            <person name="Parida L."/>
            <person name="Kuhn D.N."/>
        </authorList>
    </citation>
    <scope>NUCLEOTIDE SEQUENCE [LARGE SCALE GENOMIC DNA]</scope>
    <source>
        <strain evidence="3">cv. Matina 1-6</strain>
    </source>
</reference>
<keyword evidence="3" id="KW-1185">Reference proteome</keyword>
<evidence type="ECO:0000313" key="3">
    <source>
        <dbReference type="Proteomes" id="UP000026915"/>
    </source>
</evidence>
<dbReference type="Gramene" id="EOY00024">
    <property type="protein sequence ID" value="EOY00024"/>
    <property type="gene ID" value="TCM_009380"/>
</dbReference>
<sequence length="155" mass="17502">MATSSSRPNVGNNGEQSMGDDEYSSLRSRKKWKLDFHLPAALIGFSIEQGNDLSSTSRFRDNSHVARGYDLSLDEPFNSVESSPVHPTHDIPSNQPSRVIPDLVSNDVMYNMLLRIDEKLSNQIARMQVVELRIQNVENLLMQRTDTAVWAVEAR</sequence>
<dbReference type="Proteomes" id="UP000026915">
    <property type="component" value="Chromosome 2"/>
</dbReference>
<name>A0A061ECK0_THECC</name>
<dbReference type="InParanoid" id="A0A061ECK0"/>
<feature type="compositionally biased region" description="Polar residues" evidence="1">
    <location>
        <begin position="1"/>
        <end position="16"/>
    </location>
</feature>
<gene>
    <name evidence="2" type="ORF">TCM_009380</name>
</gene>
<feature type="region of interest" description="Disordered" evidence="1">
    <location>
        <begin position="1"/>
        <end position="22"/>
    </location>
</feature>
<evidence type="ECO:0000256" key="1">
    <source>
        <dbReference type="SAM" id="MobiDB-lite"/>
    </source>
</evidence>
<evidence type="ECO:0000313" key="2">
    <source>
        <dbReference type="EMBL" id="EOY00024.1"/>
    </source>
</evidence>
<accession>A0A061ECK0</accession>
<dbReference type="HOGENOM" id="CLU_1698651_0_0_1"/>
<organism evidence="2 3">
    <name type="scientific">Theobroma cacao</name>
    <name type="common">Cacao</name>
    <name type="synonym">Cocoa</name>
    <dbReference type="NCBI Taxonomy" id="3641"/>
    <lineage>
        <taxon>Eukaryota</taxon>
        <taxon>Viridiplantae</taxon>
        <taxon>Streptophyta</taxon>
        <taxon>Embryophyta</taxon>
        <taxon>Tracheophyta</taxon>
        <taxon>Spermatophyta</taxon>
        <taxon>Magnoliopsida</taxon>
        <taxon>eudicotyledons</taxon>
        <taxon>Gunneridae</taxon>
        <taxon>Pentapetalae</taxon>
        <taxon>rosids</taxon>
        <taxon>malvids</taxon>
        <taxon>Malvales</taxon>
        <taxon>Malvaceae</taxon>
        <taxon>Byttnerioideae</taxon>
        <taxon>Theobroma</taxon>
    </lineage>
</organism>
<protein>
    <submittedName>
        <fullName evidence="2">Uncharacterized protein</fullName>
    </submittedName>
</protein>
<dbReference type="AlphaFoldDB" id="A0A061ECK0"/>
<dbReference type="EMBL" id="CM001880">
    <property type="protein sequence ID" value="EOY00024.1"/>
    <property type="molecule type" value="Genomic_DNA"/>
</dbReference>
<proteinExistence type="predicted"/>